<keyword evidence="2" id="KW-0012">Acyltransferase</keyword>
<organism evidence="4 5">
    <name type="scientific">Roseobacter sinensis</name>
    <dbReference type="NCBI Taxonomy" id="2931391"/>
    <lineage>
        <taxon>Bacteria</taxon>
        <taxon>Pseudomonadati</taxon>
        <taxon>Pseudomonadota</taxon>
        <taxon>Alphaproteobacteria</taxon>
        <taxon>Rhodobacterales</taxon>
        <taxon>Roseobacteraceae</taxon>
        <taxon>Roseobacter</taxon>
    </lineage>
</organism>
<sequence>MIDIRRADPAAPPVVALIEAHNAHGDAHYPAESNHHLTPQDYADSDVMLWVAWRGQQCLGMAGLQPLSPDAGEVKSMHVADIARGQGVANALIAHVIAAAREMGLRSLWLETGSREASAAARRLYEKHGFRYTDPFGSYTHDPESVFMTRTI</sequence>
<dbReference type="InterPro" id="IPR016181">
    <property type="entry name" value="Acyl_CoA_acyltransferase"/>
</dbReference>
<evidence type="ECO:0000313" key="5">
    <source>
        <dbReference type="Proteomes" id="UP001208690"/>
    </source>
</evidence>
<dbReference type="EMBL" id="JALIEB010000004">
    <property type="protein sequence ID" value="MCV3271537.1"/>
    <property type="molecule type" value="Genomic_DNA"/>
</dbReference>
<accession>A0ABT3BD85</accession>
<evidence type="ECO:0000313" key="4">
    <source>
        <dbReference type="EMBL" id="MCV3271537.1"/>
    </source>
</evidence>
<feature type="domain" description="N-acetyltransferase" evidence="3">
    <location>
        <begin position="2"/>
        <end position="152"/>
    </location>
</feature>
<evidence type="ECO:0000259" key="3">
    <source>
        <dbReference type="PROSITE" id="PS51186"/>
    </source>
</evidence>
<gene>
    <name evidence="4" type="ORF">MUB52_08860</name>
</gene>
<dbReference type="CDD" id="cd04301">
    <property type="entry name" value="NAT_SF"/>
    <property type="match status" value="1"/>
</dbReference>
<evidence type="ECO:0000256" key="2">
    <source>
        <dbReference type="ARBA" id="ARBA00023315"/>
    </source>
</evidence>
<dbReference type="PROSITE" id="PS51186">
    <property type="entry name" value="GNAT"/>
    <property type="match status" value="1"/>
</dbReference>
<dbReference type="SUPFAM" id="SSF55729">
    <property type="entry name" value="Acyl-CoA N-acyltransferases (Nat)"/>
    <property type="match status" value="1"/>
</dbReference>
<protein>
    <submittedName>
        <fullName evidence="4">GNAT family N-acetyltransferase</fullName>
    </submittedName>
</protein>
<dbReference type="InterPro" id="IPR050832">
    <property type="entry name" value="Bact_Acetyltransf"/>
</dbReference>
<name>A0ABT3BD85_9RHOB</name>
<reference evidence="4 5" key="1">
    <citation type="submission" date="2022-04" db="EMBL/GenBank/DDBJ databases">
        <title>Roseobacter sp. WL0113 is a bacterium isolated from neritic sediment.</title>
        <authorList>
            <person name="Wang L."/>
            <person name="He W."/>
            <person name="Zhang D.-F."/>
        </authorList>
    </citation>
    <scope>NUCLEOTIDE SEQUENCE [LARGE SCALE GENOMIC DNA]</scope>
    <source>
        <strain evidence="4 5">WL0113</strain>
    </source>
</reference>
<dbReference type="InterPro" id="IPR000182">
    <property type="entry name" value="GNAT_dom"/>
</dbReference>
<dbReference type="Proteomes" id="UP001208690">
    <property type="component" value="Unassembled WGS sequence"/>
</dbReference>
<comment type="caution">
    <text evidence="4">The sequence shown here is derived from an EMBL/GenBank/DDBJ whole genome shotgun (WGS) entry which is preliminary data.</text>
</comment>
<evidence type="ECO:0000256" key="1">
    <source>
        <dbReference type="ARBA" id="ARBA00022679"/>
    </source>
</evidence>
<keyword evidence="1" id="KW-0808">Transferase</keyword>
<proteinExistence type="predicted"/>
<dbReference type="PANTHER" id="PTHR43877:SF5">
    <property type="entry name" value="BLL8307 PROTEIN"/>
    <property type="match status" value="1"/>
</dbReference>
<keyword evidence="5" id="KW-1185">Reference proteome</keyword>
<dbReference type="PANTHER" id="PTHR43877">
    <property type="entry name" value="AMINOALKYLPHOSPHONATE N-ACETYLTRANSFERASE-RELATED-RELATED"/>
    <property type="match status" value="1"/>
</dbReference>
<dbReference type="Gene3D" id="3.40.630.30">
    <property type="match status" value="1"/>
</dbReference>
<dbReference type="RefSeq" id="WP_263843853.1">
    <property type="nucleotide sequence ID" value="NZ_JALIEB010000004.1"/>
</dbReference>
<dbReference type="Pfam" id="PF00583">
    <property type="entry name" value="Acetyltransf_1"/>
    <property type="match status" value="1"/>
</dbReference>